<dbReference type="Gene3D" id="1.25.10.10">
    <property type="entry name" value="Leucine-rich Repeat Variant"/>
    <property type="match status" value="1"/>
</dbReference>
<sequence>MLITETSLLGLAVGLGILAMVSRNGSTDPISHAIGLLQKGTTAERRHAAEVLAHIGDQRAAPVLAQALRDDDTLVRQTAEQALWSVWHRSGKPEVDTLLQEGIIAMQRGALEQAVAIFTELIALAPTFAEGYNKRATVYYMLQEFEKSISDCDKTIELNPVHFGACTSSGRRCRRLSRR</sequence>
<dbReference type="EMBL" id="VGLS01000229">
    <property type="protein sequence ID" value="MBM3223945.1"/>
    <property type="molecule type" value="Genomic_DNA"/>
</dbReference>
<dbReference type="Gene3D" id="1.25.40.10">
    <property type="entry name" value="Tetratricopeptide repeat domain"/>
    <property type="match status" value="1"/>
</dbReference>
<name>A0A937W2E4_UNCTE</name>
<dbReference type="InterPro" id="IPR011990">
    <property type="entry name" value="TPR-like_helical_dom_sf"/>
</dbReference>
<dbReference type="SMART" id="SM00028">
    <property type="entry name" value="TPR"/>
    <property type="match status" value="2"/>
</dbReference>
<keyword evidence="1" id="KW-0677">Repeat</keyword>
<dbReference type="PROSITE" id="PS50005">
    <property type="entry name" value="TPR"/>
    <property type="match status" value="1"/>
</dbReference>
<dbReference type="Pfam" id="PF13646">
    <property type="entry name" value="HEAT_2"/>
    <property type="match status" value="1"/>
</dbReference>
<dbReference type="InterPro" id="IPR011989">
    <property type="entry name" value="ARM-like"/>
</dbReference>
<dbReference type="InterPro" id="IPR004155">
    <property type="entry name" value="PBS_lyase_HEAT"/>
</dbReference>
<dbReference type="AlphaFoldDB" id="A0A937W2E4"/>
<evidence type="ECO:0000256" key="1">
    <source>
        <dbReference type="ARBA" id="ARBA00022737"/>
    </source>
</evidence>
<evidence type="ECO:0008006" key="6">
    <source>
        <dbReference type="Google" id="ProtNLM"/>
    </source>
</evidence>
<proteinExistence type="predicted"/>
<dbReference type="InterPro" id="IPR019734">
    <property type="entry name" value="TPR_rpt"/>
</dbReference>
<dbReference type="GO" id="GO:0030544">
    <property type="term" value="F:Hsp70 protein binding"/>
    <property type="evidence" value="ECO:0007669"/>
    <property type="project" value="TreeGrafter"/>
</dbReference>
<evidence type="ECO:0000256" key="3">
    <source>
        <dbReference type="PROSITE-ProRule" id="PRU00339"/>
    </source>
</evidence>
<evidence type="ECO:0000313" key="5">
    <source>
        <dbReference type="Proteomes" id="UP000712673"/>
    </source>
</evidence>
<feature type="repeat" description="TPR" evidence="3">
    <location>
        <begin position="129"/>
        <end position="162"/>
    </location>
</feature>
<dbReference type="SUPFAM" id="SSF48452">
    <property type="entry name" value="TPR-like"/>
    <property type="match status" value="1"/>
</dbReference>
<dbReference type="PANTHER" id="PTHR45883:SF2">
    <property type="entry name" value="HSC70-INTERACTING PROTEIN"/>
    <property type="match status" value="1"/>
</dbReference>
<dbReference type="Proteomes" id="UP000712673">
    <property type="component" value="Unassembled WGS sequence"/>
</dbReference>
<dbReference type="InterPro" id="IPR016024">
    <property type="entry name" value="ARM-type_fold"/>
</dbReference>
<evidence type="ECO:0000256" key="2">
    <source>
        <dbReference type="ARBA" id="ARBA00022803"/>
    </source>
</evidence>
<comment type="caution">
    <text evidence="4">The sequence shown here is derived from an EMBL/GenBank/DDBJ whole genome shotgun (WGS) entry which is preliminary data.</text>
</comment>
<accession>A0A937W2E4</accession>
<protein>
    <recommendedName>
        <fullName evidence="6">Tetratricopeptide repeat protein</fullName>
    </recommendedName>
</protein>
<dbReference type="SUPFAM" id="SSF48371">
    <property type="entry name" value="ARM repeat"/>
    <property type="match status" value="1"/>
</dbReference>
<organism evidence="4 5">
    <name type="scientific">Tectimicrobiota bacterium</name>
    <dbReference type="NCBI Taxonomy" id="2528274"/>
    <lineage>
        <taxon>Bacteria</taxon>
        <taxon>Pseudomonadati</taxon>
        <taxon>Nitrospinota/Tectimicrobiota group</taxon>
        <taxon>Candidatus Tectimicrobiota</taxon>
    </lineage>
</organism>
<evidence type="ECO:0000313" key="4">
    <source>
        <dbReference type="EMBL" id="MBM3223945.1"/>
    </source>
</evidence>
<keyword evidence="2 3" id="KW-0802">TPR repeat</keyword>
<dbReference type="SMART" id="SM00567">
    <property type="entry name" value="EZ_HEAT"/>
    <property type="match status" value="1"/>
</dbReference>
<gene>
    <name evidence="4" type="ORF">FJZ47_09110</name>
</gene>
<dbReference type="PANTHER" id="PTHR45883">
    <property type="entry name" value="HSC70-INTERACTING PROTEIN"/>
    <property type="match status" value="1"/>
</dbReference>
<reference evidence="4" key="1">
    <citation type="submission" date="2019-03" db="EMBL/GenBank/DDBJ databases">
        <title>Lake Tanganyika Metagenome-Assembled Genomes (MAGs).</title>
        <authorList>
            <person name="Tran P."/>
        </authorList>
    </citation>
    <scope>NUCLEOTIDE SEQUENCE</scope>
    <source>
        <strain evidence="4">K_DeepCast_65m_m2_066</strain>
    </source>
</reference>